<sequence length="130" mass="14620">MNKNIRNSPPHPVQQDTRAGLFDAPQAVDLASQIKWWDEATLAVWRLIESGSQFDAYAITEAVGRPYPGDARRVAQFMFKHSETGAIRRVGFRPTRSHSSNAIVSIWQSTEEGRRAAAVVLRDEQREQSA</sequence>
<protein>
    <submittedName>
        <fullName evidence="1">Uncharacterized protein</fullName>
    </submittedName>
</protein>
<reference evidence="1" key="1">
    <citation type="submission" date="2015-06" db="EMBL/GenBank/DDBJ databases">
        <authorList>
            <person name="Joergensen T."/>
        </authorList>
    </citation>
    <scope>NUCLEOTIDE SEQUENCE</scope>
    <source>
        <strain evidence="1">RGRH0211</strain>
    </source>
</reference>
<proteinExistence type="predicted"/>
<dbReference type="AlphaFoldDB" id="A0A0H5PWU5"/>
<name>A0A0H5PWU5_9ZZZZ</name>
<dbReference type="EMBL" id="LN852890">
    <property type="protein sequence ID" value="CRY94216.1"/>
    <property type="molecule type" value="Genomic_DNA"/>
</dbReference>
<evidence type="ECO:0000313" key="1">
    <source>
        <dbReference type="EMBL" id="CRY94216.1"/>
    </source>
</evidence>
<organism evidence="1">
    <name type="scientific">uncultured prokaryote</name>
    <dbReference type="NCBI Taxonomy" id="198431"/>
    <lineage>
        <taxon>unclassified sequences</taxon>
        <taxon>environmental samples</taxon>
    </lineage>
</organism>
<reference evidence="1" key="2">
    <citation type="submission" date="2015-07" db="EMBL/GenBank/DDBJ databases">
        <title>Plasmids, circular viruses and viroids from rat gut.</title>
        <authorList>
            <person name="Jorgensen T.J."/>
            <person name="Hansen M.A."/>
            <person name="Xu Z."/>
            <person name="Tabak M.A."/>
            <person name="Sorensen S.J."/>
            <person name="Hansen L.H."/>
        </authorList>
    </citation>
    <scope>NUCLEOTIDE SEQUENCE</scope>
    <source>
        <strain evidence="1">RGRH0211</strain>
    </source>
</reference>
<accession>A0A0H5PWU5</accession>